<dbReference type="Proteomes" id="UP000667650">
    <property type="component" value="Unassembled WGS sequence"/>
</dbReference>
<keyword evidence="4" id="KW-1185">Reference proteome</keyword>
<comment type="similarity">
    <text evidence="1">Belongs to the peptidase M14 family.</text>
</comment>
<accession>A0A964WWQ4</accession>
<dbReference type="Pfam" id="PF00246">
    <property type="entry name" value="Peptidase_M14"/>
    <property type="match status" value="1"/>
</dbReference>
<dbReference type="CDD" id="cd06239">
    <property type="entry name" value="M14-like"/>
    <property type="match status" value="1"/>
</dbReference>
<dbReference type="PROSITE" id="PS52035">
    <property type="entry name" value="PEPTIDASE_M14"/>
    <property type="match status" value="1"/>
</dbReference>
<dbReference type="GO" id="GO:0008270">
    <property type="term" value="F:zinc ion binding"/>
    <property type="evidence" value="ECO:0007669"/>
    <property type="project" value="InterPro"/>
</dbReference>
<dbReference type="GO" id="GO:0004181">
    <property type="term" value="F:metallocarboxypeptidase activity"/>
    <property type="evidence" value="ECO:0007669"/>
    <property type="project" value="InterPro"/>
</dbReference>
<comment type="caution">
    <text evidence="1">Lacks conserved residue(s) required for the propagation of feature annotation.</text>
</comment>
<name>A0A964WWQ4_9FLAO</name>
<dbReference type="InterPro" id="IPR000834">
    <property type="entry name" value="Peptidase_M14"/>
</dbReference>
<organism evidence="3 4">
    <name type="scientific">Flagellimonas ochracea</name>
    <dbReference type="NCBI Taxonomy" id="2696472"/>
    <lineage>
        <taxon>Bacteria</taxon>
        <taxon>Pseudomonadati</taxon>
        <taxon>Bacteroidota</taxon>
        <taxon>Flavobacteriia</taxon>
        <taxon>Flavobacteriales</taxon>
        <taxon>Flavobacteriaceae</taxon>
        <taxon>Flagellimonas</taxon>
    </lineage>
</organism>
<evidence type="ECO:0000313" key="3">
    <source>
        <dbReference type="EMBL" id="NAY91027.1"/>
    </source>
</evidence>
<sequence length="370" mass="41855">MIDYIQHKEHSVQGRYVTMAHLREHWLPNLNGLAIDCLGQSVNSNSILGVTMGSGANRILMWSQMHGNESTTTKAVLDLVNFLKISSPLRDSILEQCTLYIIPMLNPDGADTYTRQNANGIDLNRDAKELSQPESRILRSAFEKFQPHYCFNLHDQRTLFAAGQNKKSATVSFLAPASNSEREITPARGTAMQLILAMNRMLQSKIPGQVGRYDDAFNDNCVGDAFQMQEVPTILFEAGHYPNDYMREKTRELIFYAFLEVLQIIVKQNIELFDINEYFDIPENEKSFYDILIRNANRVNHNLDDVTDVGIQFKEVLENGAISFVPEIAAVENLDAFFGHRIIECSNAKDRESLAANKDLLDLVASAEKK</sequence>
<dbReference type="EMBL" id="JAAABI010000001">
    <property type="protein sequence ID" value="NAY91027.1"/>
    <property type="molecule type" value="Genomic_DNA"/>
</dbReference>
<comment type="caution">
    <text evidence="3">The sequence shown here is derived from an EMBL/GenBank/DDBJ whole genome shotgun (WGS) entry which is preliminary data.</text>
</comment>
<evidence type="ECO:0000259" key="2">
    <source>
        <dbReference type="PROSITE" id="PS52035"/>
    </source>
</evidence>
<evidence type="ECO:0000313" key="4">
    <source>
        <dbReference type="Proteomes" id="UP000667650"/>
    </source>
</evidence>
<dbReference type="AlphaFoldDB" id="A0A964WWQ4"/>
<reference evidence="3" key="1">
    <citation type="submission" date="2020-01" db="EMBL/GenBank/DDBJ databases">
        <title>Muricauda ochracea sp. nov., isolated from a tidal flat of Garorim bay in Korea.</title>
        <authorList>
            <person name="Kim D."/>
            <person name="Yoo Y."/>
            <person name="Kim J.-J."/>
        </authorList>
    </citation>
    <scope>NUCLEOTIDE SEQUENCE</scope>
    <source>
        <strain evidence="3">JGD-17</strain>
    </source>
</reference>
<dbReference type="Gene3D" id="3.40.630.10">
    <property type="entry name" value="Zn peptidases"/>
    <property type="match status" value="1"/>
</dbReference>
<proteinExistence type="inferred from homology"/>
<evidence type="ECO:0000256" key="1">
    <source>
        <dbReference type="PROSITE-ProRule" id="PRU01379"/>
    </source>
</evidence>
<dbReference type="RefSeq" id="WP_166522417.1">
    <property type="nucleotide sequence ID" value="NZ_JAAABI010000001.1"/>
</dbReference>
<protein>
    <submittedName>
        <fullName evidence="3">Peptidase M14</fullName>
    </submittedName>
</protein>
<dbReference type="SUPFAM" id="SSF53187">
    <property type="entry name" value="Zn-dependent exopeptidases"/>
    <property type="match status" value="1"/>
</dbReference>
<gene>
    <name evidence="3" type="ORF">GTQ34_03765</name>
</gene>
<dbReference type="GO" id="GO:0006508">
    <property type="term" value="P:proteolysis"/>
    <property type="evidence" value="ECO:0007669"/>
    <property type="project" value="InterPro"/>
</dbReference>
<feature type="domain" description="Peptidase M14" evidence="2">
    <location>
        <begin position="8"/>
        <end position="265"/>
    </location>
</feature>